<keyword evidence="6" id="KW-1185">Reference proteome</keyword>
<feature type="domain" description="WW" evidence="3">
    <location>
        <begin position="8"/>
        <end position="35"/>
    </location>
</feature>
<dbReference type="PANTHER" id="PTHR15377">
    <property type="entry name" value="TRANSCRIPTION ELONGATION REGULATOR 1"/>
    <property type="match status" value="1"/>
</dbReference>
<dbReference type="InterPro" id="IPR036020">
    <property type="entry name" value="WW_dom_sf"/>
</dbReference>
<evidence type="ECO:0000256" key="1">
    <source>
        <dbReference type="ARBA" id="ARBA00022737"/>
    </source>
</evidence>
<evidence type="ECO:0008006" key="7">
    <source>
        <dbReference type="Google" id="ProtNLM"/>
    </source>
</evidence>
<dbReference type="AlphaFoldDB" id="A0A1V9Z3G3"/>
<feature type="compositionally biased region" description="Acidic residues" evidence="2">
    <location>
        <begin position="134"/>
        <end position="147"/>
    </location>
</feature>
<dbReference type="SUPFAM" id="SSF51045">
    <property type="entry name" value="WW domain"/>
    <property type="match status" value="2"/>
</dbReference>
<dbReference type="SUPFAM" id="SSF81698">
    <property type="entry name" value="FF domain"/>
    <property type="match status" value="1"/>
</dbReference>
<evidence type="ECO:0000259" key="4">
    <source>
        <dbReference type="PROSITE" id="PS51676"/>
    </source>
</evidence>
<protein>
    <recommendedName>
        <fullName evidence="7">WW domain-containing protein</fullName>
    </recommendedName>
</protein>
<dbReference type="GO" id="GO:0070063">
    <property type="term" value="F:RNA polymerase binding"/>
    <property type="evidence" value="ECO:0007669"/>
    <property type="project" value="InterPro"/>
</dbReference>
<feature type="region of interest" description="Disordered" evidence="2">
    <location>
        <begin position="353"/>
        <end position="397"/>
    </location>
</feature>
<dbReference type="InterPro" id="IPR036517">
    <property type="entry name" value="FF_domain_sf"/>
</dbReference>
<feature type="domain" description="WW" evidence="3">
    <location>
        <begin position="51"/>
        <end position="84"/>
    </location>
</feature>
<dbReference type="InterPro" id="IPR002713">
    <property type="entry name" value="FF_domain"/>
</dbReference>
<feature type="compositionally biased region" description="Basic residues" evidence="2">
    <location>
        <begin position="116"/>
        <end position="126"/>
    </location>
</feature>
<dbReference type="EMBL" id="JNBR01000453">
    <property type="protein sequence ID" value="OQR92553.1"/>
    <property type="molecule type" value="Genomic_DNA"/>
</dbReference>
<dbReference type="GO" id="GO:0005634">
    <property type="term" value="C:nucleus"/>
    <property type="evidence" value="ECO:0007669"/>
    <property type="project" value="TreeGrafter"/>
</dbReference>
<evidence type="ECO:0000256" key="2">
    <source>
        <dbReference type="SAM" id="MobiDB-lite"/>
    </source>
</evidence>
<gene>
    <name evidence="5" type="ORF">ACHHYP_03519</name>
</gene>
<dbReference type="CDD" id="cd00201">
    <property type="entry name" value="WW"/>
    <property type="match status" value="1"/>
</dbReference>
<dbReference type="InterPro" id="IPR045148">
    <property type="entry name" value="TCRG1-like"/>
</dbReference>
<dbReference type="OrthoDB" id="187617at2759"/>
<keyword evidence="1" id="KW-0677">Repeat</keyword>
<dbReference type="GO" id="GO:0003712">
    <property type="term" value="F:transcription coregulator activity"/>
    <property type="evidence" value="ECO:0007669"/>
    <property type="project" value="TreeGrafter"/>
</dbReference>
<accession>A0A1V9Z3G3</accession>
<dbReference type="PANTHER" id="PTHR15377:SF3">
    <property type="entry name" value="WW DOMAIN-CONTAINING PROTEIN"/>
    <property type="match status" value="1"/>
</dbReference>
<dbReference type="PROSITE" id="PS51676">
    <property type="entry name" value="FF"/>
    <property type="match status" value="1"/>
</dbReference>
<proteinExistence type="predicted"/>
<dbReference type="Pfam" id="PF01846">
    <property type="entry name" value="FF"/>
    <property type="match status" value="1"/>
</dbReference>
<evidence type="ECO:0000259" key="3">
    <source>
        <dbReference type="PROSITE" id="PS50020"/>
    </source>
</evidence>
<dbReference type="InterPro" id="IPR001202">
    <property type="entry name" value="WW_dom"/>
</dbReference>
<dbReference type="SMART" id="SM00456">
    <property type="entry name" value="WW"/>
    <property type="match status" value="2"/>
</dbReference>
<feature type="region of interest" description="Disordered" evidence="2">
    <location>
        <begin position="116"/>
        <end position="149"/>
    </location>
</feature>
<evidence type="ECO:0000313" key="6">
    <source>
        <dbReference type="Proteomes" id="UP000243579"/>
    </source>
</evidence>
<reference evidence="5 6" key="1">
    <citation type="journal article" date="2014" name="Genome Biol. Evol.">
        <title>The secreted proteins of Achlya hypogyna and Thraustotheca clavata identify the ancestral oomycete secretome and reveal gene acquisitions by horizontal gene transfer.</title>
        <authorList>
            <person name="Misner I."/>
            <person name="Blouin N."/>
            <person name="Leonard G."/>
            <person name="Richards T.A."/>
            <person name="Lane C.E."/>
        </authorList>
    </citation>
    <scope>NUCLEOTIDE SEQUENCE [LARGE SCALE GENOMIC DNA]</scope>
    <source>
        <strain evidence="5 6">ATCC 48635</strain>
    </source>
</reference>
<dbReference type="Gene3D" id="2.20.70.10">
    <property type="match status" value="1"/>
</dbReference>
<sequence length="397" mass="46039">MGRTWGTWSEHDAGDGWKYYYDAETKESMWEMPIEVREELGEMEDMMKTALAFSGEWGAFDAGFGTVYYFHLPSRTSVWERPDAWGAEPEMSYAQLAILQEKERAAELAAATASRVKNRSAPKKPRATTTAVVAEEDAPPEETEEEKQETMRRIEAFRAMLREKGILPTFKWEGALPRIAVDDRFRAIPSMDERRAIFEHFIKNRKAEIAAEMKANMKKARKTWAKFVEKALAAMPLAKMSKKKPSLQQFTSYLETQPGYEEVADSVLHILPVTMQESVYLKQLDAWYPQAMRRRIEYKRLLDLWTDHKQKVMDADEYTDPVIAKLRTQVDIDVLTVVDEEEIFATCQEDFRKADDERKSRDAQAKAQDANRREREHNALLKEAARHQTERDARPPQ</sequence>
<organism evidence="5 6">
    <name type="scientific">Achlya hypogyna</name>
    <name type="common">Oomycete</name>
    <name type="synonym">Protoachlya hypogyna</name>
    <dbReference type="NCBI Taxonomy" id="1202772"/>
    <lineage>
        <taxon>Eukaryota</taxon>
        <taxon>Sar</taxon>
        <taxon>Stramenopiles</taxon>
        <taxon>Oomycota</taxon>
        <taxon>Saprolegniomycetes</taxon>
        <taxon>Saprolegniales</taxon>
        <taxon>Achlyaceae</taxon>
        <taxon>Achlya</taxon>
    </lineage>
</organism>
<comment type="caution">
    <text evidence="5">The sequence shown here is derived from an EMBL/GenBank/DDBJ whole genome shotgun (WGS) entry which is preliminary data.</text>
</comment>
<dbReference type="SMART" id="SM00441">
    <property type="entry name" value="FF"/>
    <property type="match status" value="1"/>
</dbReference>
<name>A0A1V9Z3G3_ACHHY</name>
<feature type="domain" description="FF" evidence="4">
    <location>
        <begin position="150"/>
        <end position="204"/>
    </location>
</feature>
<dbReference type="Proteomes" id="UP000243579">
    <property type="component" value="Unassembled WGS sequence"/>
</dbReference>
<evidence type="ECO:0000313" key="5">
    <source>
        <dbReference type="EMBL" id="OQR92553.1"/>
    </source>
</evidence>
<dbReference type="Gene3D" id="1.10.10.440">
    <property type="entry name" value="FF domain"/>
    <property type="match status" value="1"/>
</dbReference>
<dbReference type="PROSITE" id="PS50020">
    <property type="entry name" value="WW_DOMAIN_2"/>
    <property type="match status" value="2"/>
</dbReference>
<dbReference type="STRING" id="1202772.A0A1V9Z3G3"/>